<protein>
    <recommendedName>
        <fullName evidence="5">Secreted protein</fullName>
    </recommendedName>
</protein>
<evidence type="ECO:0000313" key="4">
    <source>
        <dbReference type="Proteomes" id="UP000006727"/>
    </source>
</evidence>
<dbReference type="AlphaFoldDB" id="A0A2K1IRT1"/>
<name>A0A2K1IRT1_PHYPA</name>
<gene>
    <name evidence="2" type="ORF">PHYPA_026109</name>
</gene>
<accession>A0A2K1IRT1</accession>
<proteinExistence type="predicted"/>
<keyword evidence="1" id="KW-0732">Signal</keyword>
<dbReference type="InParanoid" id="A0A2K1IRT1"/>
<keyword evidence="4" id="KW-1185">Reference proteome</keyword>
<feature type="signal peptide" evidence="1">
    <location>
        <begin position="1"/>
        <end position="24"/>
    </location>
</feature>
<sequence length="73" mass="8396">MLRPTLMLFLTITALHLFLAEVRSGCTGYNTTFKSNGHRSCQRNRDKMTRASCASFSRPIIYPGYGKIWFIFT</sequence>
<reference evidence="2 4" key="2">
    <citation type="journal article" date="2018" name="Plant J.">
        <title>The Physcomitrella patens chromosome-scale assembly reveals moss genome structure and evolution.</title>
        <authorList>
            <person name="Lang D."/>
            <person name="Ullrich K.K."/>
            <person name="Murat F."/>
            <person name="Fuchs J."/>
            <person name="Jenkins J."/>
            <person name="Haas F.B."/>
            <person name="Piednoel M."/>
            <person name="Gundlach H."/>
            <person name="Van Bel M."/>
            <person name="Meyberg R."/>
            <person name="Vives C."/>
            <person name="Morata J."/>
            <person name="Symeonidi A."/>
            <person name="Hiss M."/>
            <person name="Muchero W."/>
            <person name="Kamisugi Y."/>
            <person name="Saleh O."/>
            <person name="Blanc G."/>
            <person name="Decker E.L."/>
            <person name="van Gessel N."/>
            <person name="Grimwood J."/>
            <person name="Hayes R.D."/>
            <person name="Graham S.W."/>
            <person name="Gunter L.E."/>
            <person name="McDaniel S.F."/>
            <person name="Hoernstein S.N.W."/>
            <person name="Larsson A."/>
            <person name="Li F.W."/>
            <person name="Perroud P.F."/>
            <person name="Phillips J."/>
            <person name="Ranjan P."/>
            <person name="Rokshar D.S."/>
            <person name="Rothfels C.J."/>
            <person name="Schneider L."/>
            <person name="Shu S."/>
            <person name="Stevenson D.W."/>
            <person name="Thummler F."/>
            <person name="Tillich M."/>
            <person name="Villarreal Aguilar J.C."/>
            <person name="Widiez T."/>
            <person name="Wong G.K."/>
            <person name="Wymore A."/>
            <person name="Zhang Y."/>
            <person name="Zimmer A.D."/>
            <person name="Quatrano R.S."/>
            <person name="Mayer K.F.X."/>
            <person name="Goodstein D."/>
            <person name="Casacuberta J.M."/>
            <person name="Vandepoele K."/>
            <person name="Reski R."/>
            <person name="Cuming A.C."/>
            <person name="Tuskan G.A."/>
            <person name="Maumus F."/>
            <person name="Salse J."/>
            <person name="Schmutz J."/>
            <person name="Rensing S.A."/>
        </authorList>
    </citation>
    <scope>NUCLEOTIDE SEQUENCE [LARGE SCALE GENOMIC DNA]</scope>
    <source>
        <strain evidence="3 4">cv. Gransden 2004</strain>
    </source>
</reference>
<evidence type="ECO:0000313" key="2">
    <source>
        <dbReference type="EMBL" id="PNR31985.1"/>
    </source>
</evidence>
<dbReference type="PaxDb" id="3218-PP1S132_56V6.1"/>
<evidence type="ECO:0008006" key="5">
    <source>
        <dbReference type="Google" id="ProtNLM"/>
    </source>
</evidence>
<reference evidence="2 4" key="1">
    <citation type="journal article" date="2008" name="Science">
        <title>The Physcomitrella genome reveals evolutionary insights into the conquest of land by plants.</title>
        <authorList>
            <person name="Rensing S."/>
            <person name="Lang D."/>
            <person name="Zimmer A."/>
            <person name="Terry A."/>
            <person name="Salamov A."/>
            <person name="Shapiro H."/>
            <person name="Nishiyama T."/>
            <person name="Perroud P.-F."/>
            <person name="Lindquist E."/>
            <person name="Kamisugi Y."/>
            <person name="Tanahashi T."/>
            <person name="Sakakibara K."/>
            <person name="Fujita T."/>
            <person name="Oishi K."/>
            <person name="Shin-I T."/>
            <person name="Kuroki Y."/>
            <person name="Toyoda A."/>
            <person name="Suzuki Y."/>
            <person name="Hashimoto A."/>
            <person name="Yamaguchi K."/>
            <person name="Sugano A."/>
            <person name="Kohara Y."/>
            <person name="Fujiyama A."/>
            <person name="Anterola A."/>
            <person name="Aoki S."/>
            <person name="Ashton N."/>
            <person name="Barbazuk W.B."/>
            <person name="Barker E."/>
            <person name="Bennetzen J."/>
            <person name="Bezanilla M."/>
            <person name="Blankenship R."/>
            <person name="Cho S.H."/>
            <person name="Dutcher S."/>
            <person name="Estelle M."/>
            <person name="Fawcett J.A."/>
            <person name="Gundlach H."/>
            <person name="Hanada K."/>
            <person name="Heyl A."/>
            <person name="Hicks K.A."/>
            <person name="Hugh J."/>
            <person name="Lohr M."/>
            <person name="Mayer K."/>
            <person name="Melkozernov A."/>
            <person name="Murata T."/>
            <person name="Nelson D."/>
            <person name="Pils B."/>
            <person name="Prigge M."/>
            <person name="Reiss B."/>
            <person name="Renner T."/>
            <person name="Rombauts S."/>
            <person name="Rushton P."/>
            <person name="Sanderfoot A."/>
            <person name="Schween G."/>
            <person name="Shiu S.-H."/>
            <person name="Stueber K."/>
            <person name="Theodoulou F.L."/>
            <person name="Tu H."/>
            <person name="Van de Peer Y."/>
            <person name="Verrier P.J."/>
            <person name="Waters E."/>
            <person name="Wood A."/>
            <person name="Yang L."/>
            <person name="Cove D."/>
            <person name="Cuming A."/>
            <person name="Hasebe M."/>
            <person name="Lucas S."/>
            <person name="Mishler D.B."/>
            <person name="Reski R."/>
            <person name="Grigoriev I."/>
            <person name="Quatrano R.S."/>
            <person name="Boore J.L."/>
        </authorList>
    </citation>
    <scope>NUCLEOTIDE SEQUENCE [LARGE SCALE GENOMIC DNA]</scope>
    <source>
        <strain evidence="3 4">cv. Gransden 2004</strain>
    </source>
</reference>
<dbReference type="Gramene" id="Pp3c21_13339V3.1">
    <property type="protein sequence ID" value="Pp3c21_13339V3.1"/>
    <property type="gene ID" value="Pp3c21_13339"/>
</dbReference>
<dbReference type="EnsemblPlants" id="Pp3c21_13339V3.1">
    <property type="protein sequence ID" value="Pp3c21_13339V3.1"/>
    <property type="gene ID" value="Pp3c21_13339"/>
</dbReference>
<evidence type="ECO:0000313" key="3">
    <source>
        <dbReference type="EnsemblPlants" id="Pp3c21_13339V3.1"/>
    </source>
</evidence>
<dbReference type="EMBL" id="ABEU02000021">
    <property type="protein sequence ID" value="PNR31985.1"/>
    <property type="molecule type" value="Genomic_DNA"/>
</dbReference>
<reference evidence="3" key="3">
    <citation type="submission" date="2020-12" db="UniProtKB">
        <authorList>
            <consortium name="EnsemblPlants"/>
        </authorList>
    </citation>
    <scope>IDENTIFICATION</scope>
</reference>
<dbReference type="Proteomes" id="UP000006727">
    <property type="component" value="Chromosome 21"/>
</dbReference>
<evidence type="ECO:0000256" key="1">
    <source>
        <dbReference type="SAM" id="SignalP"/>
    </source>
</evidence>
<feature type="chain" id="PRO_5036042760" description="Secreted protein" evidence="1">
    <location>
        <begin position="25"/>
        <end position="73"/>
    </location>
</feature>
<organism evidence="2">
    <name type="scientific">Physcomitrium patens</name>
    <name type="common">Spreading-leaved earth moss</name>
    <name type="synonym">Physcomitrella patens</name>
    <dbReference type="NCBI Taxonomy" id="3218"/>
    <lineage>
        <taxon>Eukaryota</taxon>
        <taxon>Viridiplantae</taxon>
        <taxon>Streptophyta</taxon>
        <taxon>Embryophyta</taxon>
        <taxon>Bryophyta</taxon>
        <taxon>Bryophytina</taxon>
        <taxon>Bryopsida</taxon>
        <taxon>Funariidae</taxon>
        <taxon>Funariales</taxon>
        <taxon>Funariaceae</taxon>
        <taxon>Physcomitrium</taxon>
    </lineage>
</organism>